<sequence>MASSLINNAIQVYFDSVIGMEHEGMVAMFEAILLSGLRGFLGRSSAIYEAALVDFFHNASIRDGKVVSTVQGKPVVISEELFGGTFELPLEGLTDLHEVPNDLVFESRSALSYDGKLLSTSCKKREMTFEFWLLNDILEKSVTLKAGSFDVVTHERFLMMSAIHGCVQVNWERLLFNIFKDMVTLNSKQARGYALQICILLKNAPDLELGESKEFPPLKILTAKTVGTYIAKNKNIFVDEDEPVVEKLAEKKKAVSKKRPAATVEAPVVKRKRTTTERAAPEAKSLALVTVVQEAVPIQMVSAVTHHAPKRKATKRKLKLPIGFDDEIVEKEPDVENVVEQQREKTTDDDVDKIIDQVITKTTQMETDMEEPSLTRSDDIVVEGTERSIAVNDEDDNLDGAENEIARKMEYFTAPKQFLKEPLRSGEDDDMSGLKQPSKIIEMEKESEKDNEIEPVDFSLAKSVATMTDSEDTEPLSKFGRGIEILEVNEGDWYKASLPRIDTSDNGKVPLVAKDEIKGNPAMEMFSLICADMDFLVQLREKVITDVASFFHSFSLRRLPVLDSIKDIIAKEEQILAWPETDSLETAVRRREYIISKYREMLLRKFLEALRQNFKSGQPMTAIDLQIIDFLSDAHLFALETLQTQMRIHGLKWERMCSSSLFEGEKGGDFWKPIPRPVASSQWELLHQRQYDDTLAPISNFFKIIRKRWAEVCIEVVQFSDFNLLQPVGSHNFCRALVVRGTVRDLEVDPTEFCGVFRRGPDVQLISSDSSSSSIYPDPTTSDSFSQRNPDTFLNSPS</sequence>
<accession>A0A2Z6ZZJ3</accession>
<dbReference type="EMBL" id="KV020289">
    <property type="protein sequence ID" value="KZV14646.1"/>
    <property type="molecule type" value="Genomic_DNA"/>
</dbReference>
<keyword evidence="3" id="KW-1185">Reference proteome</keyword>
<protein>
    <submittedName>
        <fullName evidence="2">Splicing factor 3B subunit 1-like</fullName>
    </submittedName>
</protein>
<evidence type="ECO:0000313" key="2">
    <source>
        <dbReference type="EMBL" id="KZV14646.1"/>
    </source>
</evidence>
<evidence type="ECO:0000313" key="3">
    <source>
        <dbReference type="Proteomes" id="UP000250235"/>
    </source>
</evidence>
<evidence type="ECO:0000256" key="1">
    <source>
        <dbReference type="SAM" id="MobiDB-lite"/>
    </source>
</evidence>
<dbReference type="OrthoDB" id="1741306at2759"/>
<dbReference type="Proteomes" id="UP000250235">
    <property type="component" value="Unassembled WGS sequence"/>
</dbReference>
<reference evidence="2 3" key="1">
    <citation type="journal article" date="2015" name="Proc. Natl. Acad. Sci. U.S.A.">
        <title>The resurrection genome of Boea hygrometrica: A blueprint for survival of dehydration.</title>
        <authorList>
            <person name="Xiao L."/>
            <person name="Yang G."/>
            <person name="Zhang L."/>
            <person name="Yang X."/>
            <person name="Zhao S."/>
            <person name="Ji Z."/>
            <person name="Zhou Q."/>
            <person name="Hu M."/>
            <person name="Wang Y."/>
            <person name="Chen M."/>
            <person name="Xu Y."/>
            <person name="Jin H."/>
            <person name="Xiao X."/>
            <person name="Hu G."/>
            <person name="Bao F."/>
            <person name="Hu Y."/>
            <person name="Wan P."/>
            <person name="Li L."/>
            <person name="Deng X."/>
            <person name="Kuang T."/>
            <person name="Xiang C."/>
            <person name="Zhu J.K."/>
            <person name="Oliver M.J."/>
            <person name="He Y."/>
        </authorList>
    </citation>
    <scope>NUCLEOTIDE SEQUENCE [LARGE SCALE GENOMIC DNA]</scope>
    <source>
        <strain evidence="3">cv. XS01</strain>
    </source>
</reference>
<gene>
    <name evidence="2" type="ORF">F511_41995</name>
</gene>
<feature type="compositionally biased region" description="Low complexity" evidence="1">
    <location>
        <begin position="766"/>
        <end position="784"/>
    </location>
</feature>
<feature type="region of interest" description="Disordered" evidence="1">
    <location>
        <begin position="765"/>
        <end position="798"/>
    </location>
</feature>
<feature type="compositionally biased region" description="Polar residues" evidence="1">
    <location>
        <begin position="785"/>
        <end position="798"/>
    </location>
</feature>
<proteinExistence type="predicted"/>
<name>A0A2Z6ZZJ3_9LAMI</name>
<dbReference type="AlphaFoldDB" id="A0A2Z6ZZJ3"/>
<organism evidence="2 3">
    <name type="scientific">Dorcoceras hygrometricum</name>
    <dbReference type="NCBI Taxonomy" id="472368"/>
    <lineage>
        <taxon>Eukaryota</taxon>
        <taxon>Viridiplantae</taxon>
        <taxon>Streptophyta</taxon>
        <taxon>Embryophyta</taxon>
        <taxon>Tracheophyta</taxon>
        <taxon>Spermatophyta</taxon>
        <taxon>Magnoliopsida</taxon>
        <taxon>eudicotyledons</taxon>
        <taxon>Gunneridae</taxon>
        <taxon>Pentapetalae</taxon>
        <taxon>asterids</taxon>
        <taxon>lamiids</taxon>
        <taxon>Lamiales</taxon>
        <taxon>Gesneriaceae</taxon>
        <taxon>Didymocarpoideae</taxon>
        <taxon>Trichosporeae</taxon>
        <taxon>Loxocarpinae</taxon>
        <taxon>Dorcoceras</taxon>
    </lineage>
</organism>